<dbReference type="Proteomes" id="UP001596417">
    <property type="component" value="Unassembled WGS sequence"/>
</dbReference>
<dbReference type="EMBL" id="JBHTAX010000001">
    <property type="protein sequence ID" value="MFC7189303.1"/>
    <property type="molecule type" value="Genomic_DNA"/>
</dbReference>
<evidence type="ECO:0000313" key="1">
    <source>
        <dbReference type="EMBL" id="MFC7189303.1"/>
    </source>
</evidence>
<dbReference type="GeneID" id="76198875"/>
<protein>
    <submittedName>
        <fullName evidence="1">Uncharacterized protein</fullName>
    </submittedName>
</protein>
<gene>
    <name evidence="1" type="ORF">ACFQL7_05215</name>
</gene>
<dbReference type="AlphaFoldDB" id="A0ABD5YIU1"/>
<keyword evidence="2" id="KW-1185">Reference proteome</keyword>
<evidence type="ECO:0000313" key="2">
    <source>
        <dbReference type="Proteomes" id="UP001596417"/>
    </source>
</evidence>
<dbReference type="RefSeq" id="WP_264555031.1">
    <property type="nucleotide sequence ID" value="NZ_CP109979.1"/>
</dbReference>
<sequence length="116" mass="11681">MITASSGCLTLNPSVNFDTAGSTVFETASVSGALATGQVATTVTLSSNATTSHGVTQLNVITSDGKSFYKTTLDSGESTTTVMLPTNGTATVVAVNTINATTVESRNVTITGDQVV</sequence>
<reference evidence="1 2" key="1">
    <citation type="journal article" date="2019" name="Int. J. Syst. Evol. Microbiol.">
        <title>The Global Catalogue of Microorganisms (GCM) 10K type strain sequencing project: providing services to taxonomists for standard genome sequencing and annotation.</title>
        <authorList>
            <consortium name="The Broad Institute Genomics Platform"/>
            <consortium name="The Broad Institute Genome Sequencing Center for Infectious Disease"/>
            <person name="Wu L."/>
            <person name="Ma J."/>
        </authorList>
    </citation>
    <scope>NUCLEOTIDE SEQUENCE [LARGE SCALE GENOMIC DNA]</scope>
    <source>
        <strain evidence="1 2">RDMS1</strain>
    </source>
</reference>
<accession>A0ABD5YIU1</accession>
<proteinExistence type="predicted"/>
<organism evidence="1 2">
    <name type="scientific">Halocatena marina</name>
    <dbReference type="NCBI Taxonomy" id="2934937"/>
    <lineage>
        <taxon>Archaea</taxon>
        <taxon>Methanobacteriati</taxon>
        <taxon>Methanobacteriota</taxon>
        <taxon>Stenosarchaea group</taxon>
        <taxon>Halobacteria</taxon>
        <taxon>Halobacteriales</taxon>
        <taxon>Natronomonadaceae</taxon>
        <taxon>Halocatena</taxon>
    </lineage>
</organism>
<comment type="caution">
    <text evidence="1">The sequence shown here is derived from an EMBL/GenBank/DDBJ whole genome shotgun (WGS) entry which is preliminary data.</text>
</comment>
<name>A0ABD5YIU1_9EURY</name>